<organism evidence="1">
    <name type="scientific">marine sediment metagenome</name>
    <dbReference type="NCBI Taxonomy" id="412755"/>
    <lineage>
        <taxon>unclassified sequences</taxon>
        <taxon>metagenomes</taxon>
        <taxon>ecological metagenomes</taxon>
    </lineage>
</organism>
<dbReference type="EMBL" id="LAZR01009056">
    <property type="protein sequence ID" value="KKM74958.1"/>
    <property type="molecule type" value="Genomic_DNA"/>
</dbReference>
<name>A0A0F9JYY9_9ZZZZ</name>
<gene>
    <name evidence="1" type="ORF">LCGC14_1395200</name>
</gene>
<dbReference type="AlphaFoldDB" id="A0A0F9JYY9"/>
<comment type="caution">
    <text evidence="1">The sequence shown here is derived from an EMBL/GenBank/DDBJ whole genome shotgun (WGS) entry which is preliminary data.</text>
</comment>
<reference evidence="1" key="1">
    <citation type="journal article" date="2015" name="Nature">
        <title>Complex archaea that bridge the gap between prokaryotes and eukaryotes.</title>
        <authorList>
            <person name="Spang A."/>
            <person name="Saw J.H."/>
            <person name="Jorgensen S.L."/>
            <person name="Zaremba-Niedzwiedzka K."/>
            <person name="Martijn J."/>
            <person name="Lind A.E."/>
            <person name="van Eijk R."/>
            <person name="Schleper C."/>
            <person name="Guy L."/>
            <person name="Ettema T.J."/>
        </authorList>
    </citation>
    <scope>NUCLEOTIDE SEQUENCE</scope>
</reference>
<sequence length="62" mass="7201">MPLDNEGKVRECLEIVKEDIFTEWEVSFLRSVLRQLIMGATMSVKQEKSIDRCYDKACASPY</sequence>
<evidence type="ECO:0000313" key="1">
    <source>
        <dbReference type="EMBL" id="KKM74958.1"/>
    </source>
</evidence>
<proteinExistence type="predicted"/>
<accession>A0A0F9JYY9</accession>
<protein>
    <submittedName>
        <fullName evidence="1">Uncharacterized protein</fullName>
    </submittedName>
</protein>